<keyword evidence="3" id="KW-0547">Nucleotide-binding</keyword>
<dbReference type="InterPro" id="IPR050267">
    <property type="entry name" value="Anti-sigma-factor_SerPK"/>
</dbReference>
<dbReference type="InterPro" id="IPR003594">
    <property type="entry name" value="HATPase_dom"/>
</dbReference>
<dbReference type="GO" id="GO:0004674">
    <property type="term" value="F:protein serine/threonine kinase activity"/>
    <property type="evidence" value="ECO:0007669"/>
    <property type="project" value="UniProtKB-KW"/>
</dbReference>
<dbReference type="PANTHER" id="PTHR35526">
    <property type="entry name" value="ANTI-SIGMA-F FACTOR RSBW-RELATED"/>
    <property type="match status" value="1"/>
</dbReference>
<reference evidence="3 4" key="1">
    <citation type="submission" date="2019-12" db="EMBL/GenBank/DDBJ databases">
        <title>WGS of CPCC 203550 I12A-02606.</title>
        <authorList>
            <person name="Jiang Z."/>
        </authorList>
    </citation>
    <scope>NUCLEOTIDE SEQUENCE [LARGE SCALE GENOMIC DNA]</scope>
    <source>
        <strain evidence="3 4">I12A-02606</strain>
    </source>
</reference>
<gene>
    <name evidence="3" type="ORF">GCU54_13825</name>
</gene>
<keyword evidence="3" id="KW-0067">ATP-binding</keyword>
<dbReference type="CDD" id="cd16936">
    <property type="entry name" value="HATPase_RsbW-like"/>
    <property type="match status" value="1"/>
</dbReference>
<dbReference type="Proteomes" id="UP000471126">
    <property type="component" value="Unassembled WGS sequence"/>
</dbReference>
<sequence length="151" mass="16504">MTPSFWQRRRSPAVAGSVTEAGRWVVTVPADLTAARRELDRRLHGGGPERRGARAEDVDRLRLVVEELASNGLRHAGPPVTVQVLVSEQEWLVQVSDHRPEVPPVPAIGRDPAFGGLGLHVVARLSSDHGWTLDGEIKCVWARLSWTVDGG</sequence>
<organism evidence="3 4">
    <name type="scientific">Geodermatophilus normandii</name>
    <dbReference type="NCBI Taxonomy" id="1137989"/>
    <lineage>
        <taxon>Bacteria</taxon>
        <taxon>Bacillati</taxon>
        <taxon>Actinomycetota</taxon>
        <taxon>Actinomycetes</taxon>
        <taxon>Geodermatophilales</taxon>
        <taxon>Geodermatophilaceae</taxon>
        <taxon>Geodermatophilus</taxon>
    </lineage>
</organism>
<protein>
    <submittedName>
        <fullName evidence="3">ATP-binding protein</fullName>
    </submittedName>
</protein>
<dbReference type="Pfam" id="PF13581">
    <property type="entry name" value="HATPase_c_2"/>
    <property type="match status" value="1"/>
</dbReference>
<comment type="caution">
    <text evidence="3">The sequence shown here is derived from an EMBL/GenBank/DDBJ whole genome shotgun (WGS) entry which is preliminary data.</text>
</comment>
<evidence type="ECO:0000259" key="2">
    <source>
        <dbReference type="SMART" id="SM00387"/>
    </source>
</evidence>
<dbReference type="EMBL" id="JAAGWE010000022">
    <property type="protein sequence ID" value="NEM07086.1"/>
    <property type="molecule type" value="Genomic_DNA"/>
</dbReference>
<dbReference type="GO" id="GO:0005524">
    <property type="term" value="F:ATP binding"/>
    <property type="evidence" value="ECO:0007669"/>
    <property type="project" value="UniProtKB-KW"/>
</dbReference>
<evidence type="ECO:0000313" key="3">
    <source>
        <dbReference type="EMBL" id="NEM07086.1"/>
    </source>
</evidence>
<dbReference type="PANTHER" id="PTHR35526:SF3">
    <property type="entry name" value="ANTI-SIGMA-F FACTOR RSBW"/>
    <property type="match status" value="1"/>
</dbReference>
<dbReference type="InterPro" id="IPR036890">
    <property type="entry name" value="HATPase_C_sf"/>
</dbReference>
<proteinExistence type="predicted"/>
<dbReference type="SUPFAM" id="SSF55874">
    <property type="entry name" value="ATPase domain of HSP90 chaperone/DNA topoisomerase II/histidine kinase"/>
    <property type="match status" value="1"/>
</dbReference>
<evidence type="ECO:0000313" key="4">
    <source>
        <dbReference type="Proteomes" id="UP000471126"/>
    </source>
</evidence>
<accession>A0A6P0GIM3</accession>
<keyword evidence="1" id="KW-0723">Serine/threonine-protein kinase</keyword>
<dbReference type="AlphaFoldDB" id="A0A6P0GIM3"/>
<feature type="domain" description="Histidine kinase/HSP90-like ATPase" evidence="2">
    <location>
        <begin position="56"/>
        <end position="148"/>
    </location>
</feature>
<keyword evidence="1" id="KW-0808">Transferase</keyword>
<dbReference type="SMART" id="SM00387">
    <property type="entry name" value="HATPase_c"/>
    <property type="match status" value="1"/>
</dbReference>
<name>A0A6P0GIM3_9ACTN</name>
<dbReference type="Gene3D" id="3.30.565.10">
    <property type="entry name" value="Histidine kinase-like ATPase, C-terminal domain"/>
    <property type="match status" value="1"/>
</dbReference>
<keyword evidence="1" id="KW-0418">Kinase</keyword>
<evidence type="ECO:0000256" key="1">
    <source>
        <dbReference type="ARBA" id="ARBA00022527"/>
    </source>
</evidence>